<dbReference type="OrthoDB" id="9795789at2"/>
<dbReference type="RefSeq" id="WP_124947246.1">
    <property type="nucleotide sequence ID" value="NZ_BHVT01000073.1"/>
</dbReference>
<organism evidence="1 2">
    <name type="scientific">Sulfurirhabdus autotrophica</name>
    <dbReference type="NCBI Taxonomy" id="1706046"/>
    <lineage>
        <taxon>Bacteria</taxon>
        <taxon>Pseudomonadati</taxon>
        <taxon>Pseudomonadota</taxon>
        <taxon>Betaproteobacteria</taxon>
        <taxon>Nitrosomonadales</taxon>
        <taxon>Sulfuricellaceae</taxon>
        <taxon>Sulfurirhabdus</taxon>
    </lineage>
</organism>
<comment type="caution">
    <text evidence="1">The sequence shown here is derived from an EMBL/GenBank/DDBJ whole genome shotgun (WGS) entry which is preliminary data.</text>
</comment>
<accession>A0A4R3YFV0</accession>
<proteinExistence type="predicted"/>
<name>A0A4R3YFV0_9PROT</name>
<dbReference type="InterPro" id="IPR051239">
    <property type="entry name" value="2'-dNMP_N-hydrolase"/>
</dbReference>
<dbReference type="Gene3D" id="3.40.50.450">
    <property type="match status" value="1"/>
</dbReference>
<dbReference type="PANTHER" id="PTHR15364:SF0">
    <property type="entry name" value="2'-DEOXYNUCLEOSIDE 5'-PHOSPHATE N-HYDROLASE 1"/>
    <property type="match status" value="1"/>
</dbReference>
<dbReference type="GO" id="GO:0070694">
    <property type="term" value="F:5-hydroxymethyl-dUMP N-hydrolase activity"/>
    <property type="evidence" value="ECO:0007669"/>
    <property type="project" value="TreeGrafter"/>
</dbReference>
<evidence type="ECO:0000313" key="2">
    <source>
        <dbReference type="Proteomes" id="UP000295367"/>
    </source>
</evidence>
<keyword evidence="2" id="KW-1185">Reference proteome</keyword>
<dbReference type="SUPFAM" id="SSF52309">
    <property type="entry name" value="N-(deoxy)ribosyltransferase-like"/>
    <property type="match status" value="1"/>
</dbReference>
<dbReference type="EMBL" id="SMCO01000001">
    <property type="protein sequence ID" value="TCV90871.1"/>
    <property type="molecule type" value="Genomic_DNA"/>
</dbReference>
<dbReference type="Proteomes" id="UP000295367">
    <property type="component" value="Unassembled WGS sequence"/>
</dbReference>
<dbReference type="GO" id="GO:0016740">
    <property type="term" value="F:transferase activity"/>
    <property type="evidence" value="ECO:0007669"/>
    <property type="project" value="UniProtKB-KW"/>
</dbReference>
<dbReference type="PANTHER" id="PTHR15364">
    <property type="entry name" value="2'-DEOXYNUCLEOSIDE 5'-PHOSPHATE N-HYDROLASE 1"/>
    <property type="match status" value="1"/>
</dbReference>
<evidence type="ECO:0000313" key="1">
    <source>
        <dbReference type="EMBL" id="TCV90871.1"/>
    </source>
</evidence>
<dbReference type="AlphaFoldDB" id="A0A4R3YFV0"/>
<keyword evidence="1" id="KW-0808">Transferase</keyword>
<protein>
    <submittedName>
        <fullName evidence="1">Nucleoside 2-deoxyribosyltransferase</fullName>
    </submittedName>
</protein>
<dbReference type="InterPro" id="IPR007710">
    <property type="entry name" value="Nucleoside_deoxyribTrfase"/>
</dbReference>
<sequence>MKIYIAGPDIFRPDALNWAEEARALCAEHGHEALLPMDGDAHTPKEIFQANISLLQSADALIANLNPFRGTEPDSGTSVEVGYALALGKQVVGYMQSTIPLIERVKHGEVQPPVKNKKIVFDVEGFAIEDFGYPLNLMLAEPVHIVTGGLREALAAIKHTT</sequence>
<dbReference type="Pfam" id="PF05014">
    <property type="entry name" value="Nuc_deoxyrib_tr"/>
    <property type="match status" value="1"/>
</dbReference>
<dbReference type="GO" id="GO:0009159">
    <property type="term" value="P:deoxyribonucleoside monophosphate catabolic process"/>
    <property type="evidence" value="ECO:0007669"/>
    <property type="project" value="TreeGrafter"/>
</dbReference>
<gene>
    <name evidence="1" type="ORF">EDC63_101849</name>
</gene>
<reference evidence="1 2" key="1">
    <citation type="submission" date="2019-03" db="EMBL/GenBank/DDBJ databases">
        <title>Genomic Encyclopedia of Type Strains, Phase IV (KMG-IV): sequencing the most valuable type-strain genomes for metagenomic binning, comparative biology and taxonomic classification.</title>
        <authorList>
            <person name="Goeker M."/>
        </authorList>
    </citation>
    <scope>NUCLEOTIDE SEQUENCE [LARGE SCALE GENOMIC DNA]</scope>
    <source>
        <strain evidence="1 2">DSM 100309</strain>
    </source>
</reference>